<keyword evidence="3" id="KW-0645">Protease</keyword>
<feature type="active site" description="Nucleophile" evidence="6">
    <location>
        <position position="108"/>
    </location>
</feature>
<dbReference type="Gene3D" id="3.40.50.10740">
    <property type="entry name" value="Class I glutamine amidotransferase-like"/>
    <property type="match status" value="1"/>
</dbReference>
<dbReference type="PANTHER" id="PTHR30237:SF2">
    <property type="entry name" value="MUREIN TETRAPEPTIDE CARBOXYPEPTIDASE"/>
    <property type="match status" value="1"/>
</dbReference>
<organism evidence="9 10">
    <name type="scientific">Pelagirhabdus alkalitolerans</name>
    <dbReference type="NCBI Taxonomy" id="1612202"/>
    <lineage>
        <taxon>Bacteria</taxon>
        <taxon>Bacillati</taxon>
        <taxon>Bacillota</taxon>
        <taxon>Bacilli</taxon>
        <taxon>Bacillales</taxon>
        <taxon>Bacillaceae</taxon>
        <taxon>Pelagirhabdus</taxon>
    </lineage>
</organism>
<gene>
    <name evidence="9" type="ORF">SAMN05421734_10463</name>
</gene>
<dbReference type="EMBL" id="FMYI01000004">
    <property type="protein sequence ID" value="SDC06909.1"/>
    <property type="molecule type" value="Genomic_DNA"/>
</dbReference>
<protein>
    <submittedName>
        <fullName evidence="9">Muramoyltetrapeptide carboxypeptidase LdcA (Peptidoglycan recycling)</fullName>
    </submittedName>
</protein>
<accession>A0A1G6IK54</accession>
<keyword evidence="2 9" id="KW-0121">Carboxypeptidase</keyword>
<evidence type="ECO:0000256" key="5">
    <source>
        <dbReference type="ARBA" id="ARBA00022825"/>
    </source>
</evidence>
<evidence type="ECO:0000256" key="2">
    <source>
        <dbReference type="ARBA" id="ARBA00022645"/>
    </source>
</evidence>
<dbReference type="SUPFAM" id="SSF141986">
    <property type="entry name" value="LD-carboxypeptidase A C-terminal domain-like"/>
    <property type="match status" value="1"/>
</dbReference>
<name>A0A1G6IK54_9BACI</name>
<evidence type="ECO:0000313" key="10">
    <source>
        <dbReference type="Proteomes" id="UP000242949"/>
    </source>
</evidence>
<feature type="domain" description="LD-carboxypeptidase N-terminal" evidence="7">
    <location>
        <begin position="8"/>
        <end position="127"/>
    </location>
</feature>
<dbReference type="GO" id="GO:0006508">
    <property type="term" value="P:proteolysis"/>
    <property type="evidence" value="ECO:0007669"/>
    <property type="project" value="UniProtKB-KW"/>
</dbReference>
<evidence type="ECO:0000256" key="6">
    <source>
        <dbReference type="PIRSR" id="PIRSR028757-1"/>
    </source>
</evidence>
<keyword evidence="5" id="KW-0720">Serine protease</keyword>
<dbReference type="OrthoDB" id="9807329at2"/>
<dbReference type="Pfam" id="PF02016">
    <property type="entry name" value="Peptidase_S66"/>
    <property type="match status" value="1"/>
</dbReference>
<dbReference type="GO" id="GO:0008236">
    <property type="term" value="F:serine-type peptidase activity"/>
    <property type="evidence" value="ECO:0007669"/>
    <property type="project" value="UniProtKB-KW"/>
</dbReference>
<feature type="active site" description="Charge relay system" evidence="6">
    <location>
        <position position="268"/>
    </location>
</feature>
<evidence type="ECO:0000259" key="7">
    <source>
        <dbReference type="Pfam" id="PF02016"/>
    </source>
</evidence>
<keyword evidence="10" id="KW-1185">Reference proteome</keyword>
<proteinExistence type="inferred from homology"/>
<dbReference type="STRING" id="1612202.SAMN05421734_10463"/>
<evidence type="ECO:0000256" key="4">
    <source>
        <dbReference type="ARBA" id="ARBA00022801"/>
    </source>
</evidence>
<dbReference type="RefSeq" id="WP_090794958.1">
    <property type="nucleotide sequence ID" value="NZ_FMYI01000004.1"/>
</dbReference>
<reference evidence="10" key="1">
    <citation type="submission" date="2016-09" db="EMBL/GenBank/DDBJ databases">
        <authorList>
            <person name="Varghese N."/>
            <person name="Submissions S."/>
        </authorList>
    </citation>
    <scope>NUCLEOTIDE SEQUENCE [LARGE SCALE GENOMIC DNA]</scope>
    <source>
        <strain evidence="10">S5</strain>
    </source>
</reference>
<dbReference type="Proteomes" id="UP000242949">
    <property type="component" value="Unassembled WGS sequence"/>
</dbReference>
<dbReference type="SUPFAM" id="SSF52317">
    <property type="entry name" value="Class I glutamine amidotransferase-like"/>
    <property type="match status" value="1"/>
</dbReference>
<dbReference type="InterPro" id="IPR027461">
    <property type="entry name" value="Carboxypeptidase_A_C_sf"/>
</dbReference>
<evidence type="ECO:0000256" key="1">
    <source>
        <dbReference type="ARBA" id="ARBA00010233"/>
    </source>
</evidence>
<feature type="active site" description="Charge relay system" evidence="6">
    <location>
        <position position="200"/>
    </location>
</feature>
<dbReference type="GO" id="GO:0004180">
    <property type="term" value="F:carboxypeptidase activity"/>
    <property type="evidence" value="ECO:0007669"/>
    <property type="project" value="UniProtKB-KW"/>
</dbReference>
<keyword evidence="4" id="KW-0378">Hydrolase</keyword>
<dbReference type="InterPro" id="IPR027478">
    <property type="entry name" value="LdcA_N"/>
</dbReference>
<comment type="similarity">
    <text evidence="1">Belongs to the peptidase S66 family.</text>
</comment>
<dbReference type="Pfam" id="PF17676">
    <property type="entry name" value="Peptidase_S66C"/>
    <property type="match status" value="1"/>
</dbReference>
<dbReference type="InterPro" id="IPR029062">
    <property type="entry name" value="Class_I_gatase-like"/>
</dbReference>
<feature type="domain" description="LD-carboxypeptidase C-terminal" evidence="8">
    <location>
        <begin position="169"/>
        <end position="283"/>
    </location>
</feature>
<evidence type="ECO:0000313" key="9">
    <source>
        <dbReference type="EMBL" id="SDC06909.1"/>
    </source>
</evidence>
<dbReference type="InterPro" id="IPR040449">
    <property type="entry name" value="Peptidase_S66_N"/>
</dbReference>
<dbReference type="PIRSF" id="PIRSF028757">
    <property type="entry name" value="LD-carboxypeptidase"/>
    <property type="match status" value="1"/>
</dbReference>
<dbReference type="InterPro" id="IPR040921">
    <property type="entry name" value="Peptidase_S66C"/>
</dbReference>
<dbReference type="CDD" id="cd07062">
    <property type="entry name" value="Peptidase_S66_mccF_like"/>
    <property type="match status" value="1"/>
</dbReference>
<dbReference type="Gene3D" id="3.50.30.60">
    <property type="entry name" value="LD-carboxypeptidase A C-terminal domain-like"/>
    <property type="match status" value="1"/>
</dbReference>
<dbReference type="InterPro" id="IPR003507">
    <property type="entry name" value="S66_fam"/>
</dbReference>
<dbReference type="PANTHER" id="PTHR30237">
    <property type="entry name" value="MURAMOYLTETRAPEPTIDE CARBOXYPEPTIDASE"/>
    <property type="match status" value="1"/>
</dbReference>
<evidence type="ECO:0000259" key="8">
    <source>
        <dbReference type="Pfam" id="PF17676"/>
    </source>
</evidence>
<evidence type="ECO:0000256" key="3">
    <source>
        <dbReference type="ARBA" id="ARBA00022670"/>
    </source>
</evidence>
<dbReference type="AlphaFoldDB" id="A0A1G6IK54"/>
<sequence>MLKKGDRVGWIACSDGKSEQALEQVDLLKDYFHKAGLNIVQSNAFKREPSHYWSAPPEVRARELMNLFIDDQIAAIFDLSGGDSANEILPYLDFDKIRKHPKPFFGYSDVSVLLNALYHKADIMTYHFQALHLAQEASEIPSSDFLNVLNQTMLKPTFDYHFINGDQLEGTVMGGNIRCFLKLAGTPYMPDSKGKMLFLESRSGQPNRIASFFNQLDQMGYFEEVSGVLLGTFTELETEYSTDRLIELMEPFILKHQLVVAKTDQIGHQLNSRLLPIGQKVKL</sequence>